<evidence type="ECO:0000313" key="2">
    <source>
        <dbReference type="Proteomes" id="UP000018817"/>
    </source>
</evidence>
<proteinExistence type="predicted"/>
<evidence type="ECO:0000313" key="1">
    <source>
        <dbReference type="EMBL" id="ETN17418.1"/>
    </source>
</evidence>
<sequence length="507" mass="57878">MLTTSRTQRPATFTNRQVANFYFRPCRDQYDEVILEYFRCRCGAVRKRAPGSRREHPSFAAEMLAATPGETGSLLHYVRHSALNTFGWLEWIVLGNLPLSFCESRLSRRYTNLEPISVETLRGSLESVTRSVERAIAADLPERFEHFIAVFAWYEVDEAIRCPLLSMAPLVNEETDDLSAATHQAFLRTMLLRDYNKRLEQCVFLVGDNCSVNRRFATLMGVPLVGCASRRLNRAVAAELSEHAEDLDLVQTLMLKLRTLTQSAKLRLKTILRPIIRQQTRWGSTVAMLNRFFELLPFLDTDDDELAELLPSPAAKRRLKDLLGELKDVESVSKALQGSDVSLLDVRVWFDALIAKKESYSNYLYTNGDFVILIILAEIVHSPDFESGCVRVLKGQGQRLTRSEKSALEAFRVIPAAQAARVGDDAETGGSFVERFQKRRRLEQRQPAYELLGRIPPTSNLAERFFSVARNTFGLQRHSLQPYTLEMLLFLRQNEIFWDARTVENSE</sequence>
<evidence type="ECO:0008006" key="3">
    <source>
        <dbReference type="Google" id="ProtNLM"/>
    </source>
</evidence>
<dbReference type="PANTHER" id="PTHR40866:SF1">
    <property type="entry name" value="BED-TYPE DOMAIN-CONTAINING PROTEIN"/>
    <property type="match status" value="1"/>
</dbReference>
<dbReference type="SUPFAM" id="SSF53098">
    <property type="entry name" value="Ribonuclease H-like"/>
    <property type="match status" value="1"/>
</dbReference>
<dbReference type="GeneID" id="20175288"/>
<dbReference type="AlphaFoldDB" id="W2QWB2"/>
<dbReference type="Proteomes" id="UP000018817">
    <property type="component" value="Unassembled WGS sequence"/>
</dbReference>
<dbReference type="VEuPathDB" id="FungiDB:PPTG_05227"/>
<name>W2QWB2_PHYN3</name>
<dbReference type="EMBL" id="KI669567">
    <property type="protein sequence ID" value="ETN17418.1"/>
    <property type="molecule type" value="Genomic_DNA"/>
</dbReference>
<reference evidence="2" key="1">
    <citation type="submission" date="2011-12" db="EMBL/GenBank/DDBJ databases">
        <authorList>
            <consortium name="The Broad Institute Genome Sequencing Platform"/>
            <person name="Russ C."/>
            <person name="Tyler B."/>
            <person name="Panabieres F."/>
            <person name="Shan W."/>
            <person name="Tripathy S."/>
            <person name="Grunwald N."/>
            <person name="Machado M."/>
            <person name="Young S.K."/>
            <person name="Zeng Q."/>
            <person name="Gargeya S."/>
            <person name="Fitzgerald M."/>
            <person name="Haas B."/>
            <person name="Abouelleil A."/>
            <person name="Alvarado L."/>
            <person name="Arachchi H.M."/>
            <person name="Berlin A."/>
            <person name="Chapman S.B."/>
            <person name="Gearin G."/>
            <person name="Goldberg J."/>
            <person name="Griggs A."/>
            <person name="Gujja S."/>
            <person name="Hansen M."/>
            <person name="Heiman D."/>
            <person name="Howarth C."/>
            <person name="Larimer J."/>
            <person name="Lui A."/>
            <person name="MacDonald P.J.P."/>
            <person name="McCowen C."/>
            <person name="Montmayeur A."/>
            <person name="Murphy C."/>
            <person name="Neiman D."/>
            <person name="Pearson M."/>
            <person name="Priest M."/>
            <person name="Roberts A."/>
            <person name="Saif S."/>
            <person name="Shea T."/>
            <person name="Sisk P."/>
            <person name="Stolte C."/>
            <person name="Sykes S."/>
            <person name="Wortman J."/>
            <person name="Nusbaum C."/>
            <person name="Birren B."/>
        </authorList>
    </citation>
    <scope>NUCLEOTIDE SEQUENCE [LARGE SCALE GENOMIC DNA]</scope>
    <source>
        <strain evidence="2">INRA-310</strain>
    </source>
</reference>
<protein>
    <recommendedName>
        <fullName evidence="3">HAT C-terminal dimerisation domain-containing protein</fullName>
    </recommendedName>
</protein>
<dbReference type="OMA" id="WLEWIVL"/>
<gene>
    <name evidence="1" type="ORF">PPTG_05227</name>
</gene>
<dbReference type="RefSeq" id="XP_008896983.1">
    <property type="nucleotide sequence ID" value="XM_008898735.1"/>
</dbReference>
<dbReference type="OrthoDB" id="125057at2759"/>
<dbReference type="InterPro" id="IPR012337">
    <property type="entry name" value="RNaseH-like_sf"/>
</dbReference>
<accession>W2QWB2</accession>
<organism evidence="1 2">
    <name type="scientific">Phytophthora nicotianae (strain INRA-310)</name>
    <name type="common">Phytophthora parasitica</name>
    <dbReference type="NCBI Taxonomy" id="761204"/>
    <lineage>
        <taxon>Eukaryota</taxon>
        <taxon>Sar</taxon>
        <taxon>Stramenopiles</taxon>
        <taxon>Oomycota</taxon>
        <taxon>Peronosporomycetes</taxon>
        <taxon>Peronosporales</taxon>
        <taxon>Peronosporaceae</taxon>
        <taxon>Phytophthora</taxon>
    </lineage>
</organism>
<dbReference type="PANTHER" id="PTHR40866">
    <property type="entry name" value="BED-TYPE DOMAIN-CONTAINING PROTEIN"/>
    <property type="match status" value="1"/>
</dbReference>
<reference evidence="1 2" key="2">
    <citation type="submission" date="2013-11" db="EMBL/GenBank/DDBJ databases">
        <title>The Genome Sequence of Phytophthora parasitica INRA-310.</title>
        <authorList>
            <consortium name="The Broad Institute Genomics Platform"/>
            <person name="Russ C."/>
            <person name="Tyler B."/>
            <person name="Panabieres F."/>
            <person name="Shan W."/>
            <person name="Tripathy S."/>
            <person name="Grunwald N."/>
            <person name="Machado M."/>
            <person name="Johnson C.S."/>
            <person name="Arredondo F."/>
            <person name="Hong C."/>
            <person name="Coffey M."/>
            <person name="Young S.K."/>
            <person name="Zeng Q."/>
            <person name="Gargeya S."/>
            <person name="Fitzgerald M."/>
            <person name="Abouelleil A."/>
            <person name="Alvarado L."/>
            <person name="Chapman S.B."/>
            <person name="Gainer-Dewar J."/>
            <person name="Goldberg J."/>
            <person name="Griggs A."/>
            <person name="Gujja S."/>
            <person name="Hansen M."/>
            <person name="Howarth C."/>
            <person name="Imamovic A."/>
            <person name="Ireland A."/>
            <person name="Larimer J."/>
            <person name="McCowan C."/>
            <person name="Murphy C."/>
            <person name="Pearson M."/>
            <person name="Poon T.W."/>
            <person name="Priest M."/>
            <person name="Roberts A."/>
            <person name="Saif S."/>
            <person name="Shea T."/>
            <person name="Sykes S."/>
            <person name="Wortman J."/>
            <person name="Nusbaum C."/>
            <person name="Birren B."/>
        </authorList>
    </citation>
    <scope>NUCLEOTIDE SEQUENCE [LARGE SCALE GENOMIC DNA]</scope>
    <source>
        <strain evidence="1 2">INRA-310</strain>
    </source>
</reference>